<evidence type="ECO:0000256" key="10">
    <source>
        <dbReference type="ARBA" id="ARBA00023015"/>
    </source>
</evidence>
<evidence type="ECO:0000256" key="7">
    <source>
        <dbReference type="ARBA" id="ARBA00022771"/>
    </source>
</evidence>
<evidence type="ECO:0000256" key="14">
    <source>
        <dbReference type="ARBA" id="ARBA00023170"/>
    </source>
</evidence>
<keyword evidence="1" id="KW-0600">Photoreceptor protein</keyword>
<dbReference type="SUPFAM" id="SSF55785">
    <property type="entry name" value="PYP-like sensor domain (PAS domain)"/>
    <property type="match status" value="3"/>
</dbReference>
<evidence type="ECO:0000313" key="19">
    <source>
        <dbReference type="Proteomes" id="UP000283383"/>
    </source>
</evidence>
<organism evidence="18 19">
    <name type="scientific">Golovinomyces cichoracearum</name>
    <dbReference type="NCBI Taxonomy" id="62708"/>
    <lineage>
        <taxon>Eukaryota</taxon>
        <taxon>Fungi</taxon>
        <taxon>Dikarya</taxon>
        <taxon>Ascomycota</taxon>
        <taxon>Pezizomycotina</taxon>
        <taxon>Leotiomycetes</taxon>
        <taxon>Erysiphales</taxon>
        <taxon>Erysiphaceae</taxon>
        <taxon>Golovinomyces</taxon>
    </lineage>
</organism>
<keyword evidence="7 15" id="KW-0863">Zinc-finger</keyword>
<evidence type="ECO:0000256" key="11">
    <source>
        <dbReference type="ARBA" id="ARBA00023125"/>
    </source>
</evidence>
<evidence type="ECO:0000256" key="12">
    <source>
        <dbReference type="ARBA" id="ARBA00023159"/>
    </source>
</evidence>
<dbReference type="CDD" id="cd00130">
    <property type="entry name" value="PAS"/>
    <property type="match status" value="2"/>
</dbReference>
<keyword evidence="14" id="KW-0675">Receptor</keyword>
<dbReference type="Proteomes" id="UP000283383">
    <property type="component" value="Unassembled WGS sequence"/>
</dbReference>
<dbReference type="GO" id="GO:0008270">
    <property type="term" value="F:zinc ion binding"/>
    <property type="evidence" value="ECO:0007669"/>
    <property type="project" value="UniProtKB-KW"/>
</dbReference>
<dbReference type="Gene3D" id="3.30.450.20">
    <property type="entry name" value="PAS domain"/>
    <property type="match status" value="3"/>
</dbReference>
<dbReference type="FunFam" id="3.30.450.20:FF:000064">
    <property type="entry name" value="Vivid PAS protein VVD"/>
    <property type="match status" value="1"/>
</dbReference>
<dbReference type="Pfam" id="PF08447">
    <property type="entry name" value="PAS_3"/>
    <property type="match status" value="1"/>
</dbReference>
<dbReference type="GO" id="GO:0043565">
    <property type="term" value="F:sequence-specific DNA binding"/>
    <property type="evidence" value="ECO:0007669"/>
    <property type="project" value="InterPro"/>
</dbReference>
<dbReference type="PROSITE" id="PS50114">
    <property type="entry name" value="GATA_ZN_FINGER_2"/>
    <property type="match status" value="1"/>
</dbReference>
<dbReference type="PANTHER" id="PTHR47429">
    <property type="entry name" value="PROTEIN TWIN LOV 1"/>
    <property type="match status" value="1"/>
</dbReference>
<evidence type="ECO:0000313" key="18">
    <source>
        <dbReference type="EMBL" id="RKF55384.1"/>
    </source>
</evidence>
<keyword evidence="6" id="KW-0677">Repeat</keyword>
<proteinExistence type="predicted"/>
<evidence type="ECO:0000256" key="4">
    <source>
        <dbReference type="ARBA" id="ARBA00022643"/>
    </source>
</evidence>
<accession>A0A420HD59</accession>
<evidence type="ECO:0000256" key="2">
    <source>
        <dbReference type="ARBA" id="ARBA00022606"/>
    </source>
</evidence>
<dbReference type="EMBL" id="MCBQ01020228">
    <property type="protein sequence ID" value="RKF55384.1"/>
    <property type="molecule type" value="Genomic_DNA"/>
</dbReference>
<dbReference type="PROSITE" id="PS00344">
    <property type="entry name" value="GATA_ZN_FINGER_1"/>
    <property type="match status" value="1"/>
</dbReference>
<dbReference type="InterPro" id="IPR000679">
    <property type="entry name" value="Znf_GATA"/>
</dbReference>
<dbReference type="InterPro" id="IPR000014">
    <property type="entry name" value="PAS"/>
</dbReference>
<evidence type="ECO:0000256" key="8">
    <source>
        <dbReference type="ARBA" id="ARBA00022833"/>
    </source>
</evidence>
<keyword evidence="3" id="KW-0285">Flavoprotein</keyword>
<feature type="domain" description="PAS" evidence="16">
    <location>
        <begin position="542"/>
        <end position="605"/>
    </location>
</feature>
<keyword evidence="10" id="KW-0805">Transcription regulation</keyword>
<keyword evidence="8" id="KW-0862">Zinc</keyword>
<evidence type="ECO:0000256" key="1">
    <source>
        <dbReference type="ARBA" id="ARBA00022543"/>
    </source>
</evidence>
<keyword evidence="12" id="KW-0010">Activator</keyword>
<keyword evidence="5" id="KW-0479">Metal-binding</keyword>
<reference evidence="18 19" key="1">
    <citation type="journal article" date="2018" name="BMC Genomics">
        <title>Comparative genome analyses reveal sequence features reflecting distinct modes of host-adaptation between dicot and monocot powdery mildew.</title>
        <authorList>
            <person name="Wu Y."/>
            <person name="Ma X."/>
            <person name="Pan Z."/>
            <person name="Kale S.D."/>
            <person name="Song Y."/>
            <person name="King H."/>
            <person name="Zhang Q."/>
            <person name="Presley C."/>
            <person name="Deng X."/>
            <person name="Wei C.I."/>
            <person name="Xiao S."/>
        </authorList>
    </citation>
    <scope>NUCLEOTIDE SEQUENCE [LARGE SCALE GENOMIC DNA]</scope>
    <source>
        <strain evidence="18">UMSG3</strain>
    </source>
</reference>
<name>A0A420HD59_9PEZI</name>
<evidence type="ECO:0000259" key="16">
    <source>
        <dbReference type="PROSITE" id="PS50112"/>
    </source>
</evidence>
<keyword evidence="4" id="KW-0288">FMN</keyword>
<evidence type="ECO:0000256" key="6">
    <source>
        <dbReference type="ARBA" id="ARBA00022737"/>
    </source>
</evidence>
<evidence type="ECO:0000256" key="3">
    <source>
        <dbReference type="ARBA" id="ARBA00022630"/>
    </source>
</evidence>
<dbReference type="InterPro" id="IPR001610">
    <property type="entry name" value="PAC"/>
</dbReference>
<dbReference type="CDD" id="cd00202">
    <property type="entry name" value="ZnF_GATA"/>
    <property type="match status" value="1"/>
</dbReference>
<gene>
    <name evidence="18" type="ORF">GcM3_202010</name>
</gene>
<dbReference type="FunFam" id="3.30.450.20:FF:000063">
    <property type="entry name" value="White collar 1 protein"/>
    <property type="match status" value="1"/>
</dbReference>
<dbReference type="Pfam" id="PF13426">
    <property type="entry name" value="PAS_9"/>
    <property type="match status" value="1"/>
</dbReference>
<evidence type="ECO:0000256" key="5">
    <source>
        <dbReference type="ARBA" id="ARBA00022723"/>
    </source>
</evidence>
<keyword evidence="19" id="KW-1185">Reference proteome</keyword>
<keyword evidence="9" id="KW-0157">Chromophore</keyword>
<dbReference type="PANTHER" id="PTHR47429:SF7">
    <property type="entry name" value="GATA-FACTOR"/>
    <property type="match status" value="1"/>
</dbReference>
<dbReference type="Gene3D" id="3.30.50.10">
    <property type="entry name" value="Erythroid Transcription Factor GATA-1, subunit A"/>
    <property type="match status" value="1"/>
</dbReference>
<dbReference type="SUPFAM" id="SSF57716">
    <property type="entry name" value="Glucocorticoid receptor-like (DNA-binding domain)"/>
    <property type="match status" value="1"/>
</dbReference>
<dbReference type="SMART" id="SM00086">
    <property type="entry name" value="PAC"/>
    <property type="match status" value="2"/>
</dbReference>
<dbReference type="Pfam" id="PF00320">
    <property type="entry name" value="GATA"/>
    <property type="match status" value="1"/>
</dbReference>
<comment type="caution">
    <text evidence="18">The sequence shown here is derived from an EMBL/GenBank/DDBJ whole genome shotgun (WGS) entry which is preliminary data.</text>
</comment>
<dbReference type="GO" id="GO:0005634">
    <property type="term" value="C:nucleus"/>
    <property type="evidence" value="ECO:0007669"/>
    <property type="project" value="TreeGrafter"/>
</dbReference>
<dbReference type="SMART" id="SM00401">
    <property type="entry name" value="ZnF_GATA"/>
    <property type="match status" value="1"/>
</dbReference>
<dbReference type="STRING" id="62708.A0A420HD59"/>
<keyword evidence="2" id="KW-0716">Sensory transduction</keyword>
<feature type="domain" description="GATA-type" evidence="17">
    <location>
        <begin position="872"/>
        <end position="907"/>
    </location>
</feature>
<evidence type="ECO:0000256" key="9">
    <source>
        <dbReference type="ARBA" id="ARBA00022991"/>
    </source>
</evidence>
<dbReference type="InterPro" id="IPR013655">
    <property type="entry name" value="PAS_fold_3"/>
</dbReference>
<keyword evidence="11" id="KW-0238">DNA-binding</keyword>
<dbReference type="InterPro" id="IPR013088">
    <property type="entry name" value="Znf_NHR/GATA"/>
</dbReference>
<evidence type="ECO:0000256" key="13">
    <source>
        <dbReference type="ARBA" id="ARBA00023163"/>
    </source>
</evidence>
<dbReference type="InterPro" id="IPR035965">
    <property type="entry name" value="PAS-like_dom_sf"/>
</dbReference>
<evidence type="ECO:0000256" key="15">
    <source>
        <dbReference type="PROSITE-ProRule" id="PRU00094"/>
    </source>
</evidence>
<dbReference type="PROSITE" id="PS50112">
    <property type="entry name" value="PAS"/>
    <property type="match status" value="1"/>
</dbReference>
<dbReference type="SMART" id="SM00091">
    <property type="entry name" value="PAS"/>
    <property type="match status" value="2"/>
</dbReference>
<dbReference type="AlphaFoldDB" id="A0A420HD59"/>
<keyword evidence="13" id="KW-0804">Transcription</keyword>
<evidence type="ECO:0000259" key="17">
    <source>
        <dbReference type="PROSITE" id="PS50114"/>
    </source>
</evidence>
<dbReference type="GO" id="GO:0006355">
    <property type="term" value="P:regulation of DNA-templated transcription"/>
    <property type="evidence" value="ECO:0007669"/>
    <property type="project" value="InterPro"/>
</dbReference>
<dbReference type="GO" id="GO:0009881">
    <property type="term" value="F:photoreceptor activity"/>
    <property type="evidence" value="ECO:0007669"/>
    <property type="project" value="UniProtKB-KW"/>
</dbReference>
<dbReference type="NCBIfam" id="TIGR00229">
    <property type="entry name" value="sensory_box"/>
    <property type="match status" value="1"/>
</dbReference>
<sequence>MNGRFDTLYSAEELNEIITSRRSSWLTPSTSISTTDHNHDSLRPDNMDNSIITTNCSMAGQSLHDIITQNDNEISRWRNFPRQLANGDAQGRFSDSELCNEDIGLKGLQFTAAKKQISDQMWNDSMNNLVDGSYKVSESQQMFVCPPNKTSQKVQEQRLRTKIHGQVDNLPTSTLENTTSTQISTETFINDDNYGINLCSPQYSLNVEGGSLDQINNDYLITSPQQEDLTTHRESTQNGDPSNFTLERQQADMKEKPNVSLPKYLPMSQPQINNSSPRTIDTQSLSQIQDLSFPVGPSHPAIGTNTFAANQMDFKYRDVYCQSGFDLLGALMKVVSRKNPEINIGKVDLSCAFTVCDVLQYDCPIVYVSGVFERLTGYNQYEVKGQNCRFLQSPDGKVEAGTRREFVDNDSVLYLKEKVTQLKEAQRSIINYRKGGQPFMNILTIIPITGEDNISIRYYVGFQVDLVEMPASVQGKTSSGIFNVNYSQDKLPRYIWQSPGATVRQALNLGQSFGREDVLTVLASISAGTESELMKRMWDRILLENTEDVIHVLSLKGLFLYLSPSSRNVLEYDASELIGRALSAVCHPSDIVSVTRELKDTSTESSINVVFRIRRKNSGYTWFESHGSLCVEQGKGRKYIILVGRERPVYALDRYDIESAGGIGESDLWNKLSTSGMFLFVSSNVRSLLDRTPSDLVGTSIQSLMKAESKIEFGEYLEKARAGRIVTCKHEILGKRGLMMQAQTTLFPGDASEGQKPTFLVAQTKLIRSSSKFLSSSNSYLTKGSLTSKNERSKPLLRSGIMTRAGSSGLTIGSQNTALASEQNVFDELKTTRCTSWQFELRQMEKSNRILTEELATLLSNRKKRRRRKTAGSLQKDCANCHTRVTPEWRRGPSGHRDLCNSCGLRYAKQNGGVGLHNSNIDKLSMNSWSIKSSPLRHVLCHSPTNNISRNTTSNTSIISSKTIDGQKRMSTADSSSDVTTNNDLTAKVEQITSTTPIFPQKEFNWRSADH</sequence>
<protein>
    <submittedName>
        <fullName evidence="18">White collar 1 protein</fullName>
    </submittedName>
</protein>